<feature type="non-terminal residue" evidence="1">
    <location>
        <position position="189"/>
    </location>
</feature>
<dbReference type="OrthoDB" id="9904899at2759"/>
<dbReference type="AlphaFoldDB" id="A0A2G9SMC6"/>
<name>A0A2G9SMC6_AQUCT</name>
<proteinExistence type="predicted"/>
<accession>A0A2G9SMC6</accession>
<dbReference type="EMBL" id="KV923397">
    <property type="protein sequence ID" value="PIO40623.1"/>
    <property type="molecule type" value="Genomic_DNA"/>
</dbReference>
<evidence type="ECO:0008006" key="2">
    <source>
        <dbReference type="Google" id="ProtNLM"/>
    </source>
</evidence>
<sequence>MTDPVFHRFLALLTPYISRQDTCMRQAITPEQRLVATLRYLATGKSLQDLKFSTGISPQALGIIIPETYSAIIQILQKEYIKFPSNPQEWQTVASHFAQRWDFANCGGAIDGKHFLYVDVGKNGWMSDGGVIAQTEFYRRLQNGSLDLSPPEDNVEGLPFVFVADEAFVLGDHLAAIPDEDPHPGPEGF</sequence>
<organism evidence="1">
    <name type="scientific">Aquarana catesbeiana</name>
    <name type="common">American bullfrog</name>
    <name type="synonym">Rana catesbeiana</name>
    <dbReference type="NCBI Taxonomy" id="8400"/>
    <lineage>
        <taxon>Eukaryota</taxon>
        <taxon>Metazoa</taxon>
        <taxon>Chordata</taxon>
        <taxon>Craniata</taxon>
        <taxon>Vertebrata</taxon>
        <taxon>Euteleostomi</taxon>
        <taxon>Amphibia</taxon>
        <taxon>Batrachia</taxon>
        <taxon>Anura</taxon>
        <taxon>Neobatrachia</taxon>
        <taxon>Ranoidea</taxon>
        <taxon>Ranidae</taxon>
        <taxon>Aquarana</taxon>
    </lineage>
</organism>
<evidence type="ECO:0000313" key="1">
    <source>
        <dbReference type="EMBL" id="PIO40623.1"/>
    </source>
</evidence>
<gene>
    <name evidence="1" type="ORF">AB205_0162590</name>
</gene>
<protein>
    <recommendedName>
        <fullName evidence="2">DDE Tnp4 domain-containing protein</fullName>
    </recommendedName>
</protein>
<reference evidence="1" key="1">
    <citation type="submission" date="2017-08" db="EMBL/GenBank/DDBJ databases">
        <title>Assembly of the North American Bullfrog Genome.</title>
        <authorList>
            <person name="Warren R.L."/>
            <person name="Vandervalk B.P."/>
            <person name="Kucuk E."/>
            <person name="Birol I."/>
            <person name="Helbing C."/>
            <person name="Pandoh P."/>
            <person name="Behsaz B."/>
            <person name="Mohamadi H."/>
            <person name="Chu J."/>
            <person name="Jackman S."/>
            <person name="Hammond S.A."/>
            <person name="Veldhoen N."/>
            <person name="Kirk H."/>
            <person name="Zhao Y."/>
            <person name="Coope R."/>
            <person name="Pleasance S."/>
            <person name="Moore R."/>
            <person name="Holt R."/>
        </authorList>
    </citation>
    <scope>NUCLEOTIDE SEQUENCE</scope>
    <source>
        <strain evidence="1">Bruno</strain>
        <tissue evidence="1">Liver</tissue>
    </source>
</reference>